<dbReference type="SUPFAM" id="SSF52833">
    <property type="entry name" value="Thioredoxin-like"/>
    <property type="match status" value="1"/>
</dbReference>
<keyword evidence="1" id="KW-1133">Transmembrane helix</keyword>
<dbReference type="InterPro" id="IPR029062">
    <property type="entry name" value="Class_I_gatase-like"/>
</dbReference>
<reference evidence="4" key="1">
    <citation type="submission" date="2018-05" db="EMBL/GenBank/DDBJ databases">
        <authorList>
            <person name="Lanie J.A."/>
            <person name="Ng W.-L."/>
            <person name="Kazmierczak K.M."/>
            <person name="Andrzejewski T.M."/>
            <person name="Davidsen T.M."/>
            <person name="Wayne K.J."/>
            <person name="Tettelin H."/>
            <person name="Glass J.I."/>
            <person name="Rusch D."/>
            <person name="Podicherti R."/>
            <person name="Tsui H.-C.T."/>
            <person name="Winkler M.E."/>
        </authorList>
    </citation>
    <scope>NUCLEOTIDE SEQUENCE</scope>
</reference>
<feature type="transmembrane region" description="Helical" evidence="1">
    <location>
        <begin position="70"/>
        <end position="88"/>
    </location>
</feature>
<sequence>MKKFTSIAGWLALASGFAALFFYIVLPDLKTLILSLTALSISNGIFLLVSEGTSLKKFFSSRMAQHGTNAIILTAVFLGVLIFTNLLIHRHKHRFDFTEANLFTLAPQTKKFIANLPREVNLTAFFQIETPEKNAFENLIAGYLEETDKIGITYVDPDKNPAVTKQYGVTTYGTIVLESGSKETKVQNATEENLTNALLKVTRDEQKVIYFLEGHGENQIDSTENEGHQTAKKNLEQDGFIVKPLLLLQTGEVPKDASTLVIAGPKKPIQKEEQKALKSYLEKGGAVMMLVDPKSKHGMEAFLKNWGVELGDNIVIDPMSKLFGGDFAAPVVNQYSAHDITSEFVLPTIFPIIQSVKAIPTSKIETVELLKTSANSWGESNF</sequence>
<evidence type="ECO:0000259" key="3">
    <source>
        <dbReference type="Pfam" id="PF23357"/>
    </source>
</evidence>
<dbReference type="InterPro" id="IPR019196">
    <property type="entry name" value="ABC_transp_unknown"/>
</dbReference>
<feature type="domain" description="DUF7088" evidence="3">
    <location>
        <begin position="100"/>
        <end position="182"/>
    </location>
</feature>
<feature type="transmembrane region" description="Helical" evidence="1">
    <location>
        <begin position="32"/>
        <end position="49"/>
    </location>
</feature>
<dbReference type="InterPro" id="IPR055396">
    <property type="entry name" value="DUF7088"/>
</dbReference>
<dbReference type="EMBL" id="UINC01005766">
    <property type="protein sequence ID" value="SVA23412.1"/>
    <property type="molecule type" value="Genomic_DNA"/>
</dbReference>
<dbReference type="Pfam" id="PF23357">
    <property type="entry name" value="DUF7088"/>
    <property type="match status" value="1"/>
</dbReference>
<organism evidence="4">
    <name type="scientific">marine metagenome</name>
    <dbReference type="NCBI Taxonomy" id="408172"/>
    <lineage>
        <taxon>unclassified sequences</taxon>
        <taxon>metagenomes</taxon>
        <taxon>ecological metagenomes</taxon>
    </lineage>
</organism>
<keyword evidence="1" id="KW-0812">Transmembrane</keyword>
<evidence type="ECO:0000259" key="2">
    <source>
        <dbReference type="Pfam" id="PF09822"/>
    </source>
</evidence>
<dbReference type="Pfam" id="PF09822">
    <property type="entry name" value="ABC_transp_aux"/>
    <property type="match status" value="1"/>
</dbReference>
<evidence type="ECO:0000256" key="1">
    <source>
        <dbReference type="SAM" id="Phobius"/>
    </source>
</evidence>
<feature type="domain" description="ABC-type uncharacterised transport system" evidence="2">
    <location>
        <begin position="206"/>
        <end position="379"/>
    </location>
</feature>
<dbReference type="InterPro" id="IPR036249">
    <property type="entry name" value="Thioredoxin-like_sf"/>
</dbReference>
<feature type="non-terminal residue" evidence="4">
    <location>
        <position position="1"/>
    </location>
</feature>
<dbReference type="Gene3D" id="3.40.30.10">
    <property type="entry name" value="Glutaredoxin"/>
    <property type="match status" value="1"/>
</dbReference>
<proteinExistence type="predicted"/>
<gene>
    <name evidence="4" type="ORF">METZ01_LOCUS76266</name>
</gene>
<dbReference type="AlphaFoldDB" id="A0A381U591"/>
<name>A0A381U591_9ZZZZ</name>
<accession>A0A381U591</accession>
<feature type="non-terminal residue" evidence="4">
    <location>
        <position position="382"/>
    </location>
</feature>
<feature type="transmembrane region" description="Helical" evidence="1">
    <location>
        <begin position="7"/>
        <end position="26"/>
    </location>
</feature>
<evidence type="ECO:0000313" key="4">
    <source>
        <dbReference type="EMBL" id="SVA23412.1"/>
    </source>
</evidence>
<protein>
    <submittedName>
        <fullName evidence="4">Uncharacterized protein</fullName>
    </submittedName>
</protein>
<dbReference type="SUPFAM" id="SSF52317">
    <property type="entry name" value="Class I glutamine amidotransferase-like"/>
    <property type="match status" value="1"/>
</dbReference>
<keyword evidence="1" id="KW-0472">Membrane</keyword>